<evidence type="ECO:0000313" key="2">
    <source>
        <dbReference type="Proteomes" id="UP000006352"/>
    </source>
</evidence>
<evidence type="ECO:0000313" key="1">
    <source>
        <dbReference type="EMBL" id="CCM06855.1"/>
    </source>
</evidence>
<dbReference type="RefSeq" id="XP_012176876.1">
    <property type="nucleotide sequence ID" value="XM_012321486.1"/>
</dbReference>
<dbReference type="SUPFAM" id="SSF52058">
    <property type="entry name" value="L domain-like"/>
    <property type="match status" value="1"/>
</dbReference>
<dbReference type="HOGENOM" id="CLU_568622_0_0_1"/>
<organism evidence="1 2">
    <name type="scientific">Fibroporia radiculosa</name>
    <dbReference type="NCBI Taxonomy" id="599839"/>
    <lineage>
        <taxon>Eukaryota</taxon>
        <taxon>Fungi</taxon>
        <taxon>Dikarya</taxon>
        <taxon>Basidiomycota</taxon>
        <taxon>Agaricomycotina</taxon>
        <taxon>Agaricomycetes</taxon>
        <taxon>Polyporales</taxon>
        <taxon>Fibroporiaceae</taxon>
        <taxon>Fibroporia</taxon>
    </lineage>
</organism>
<dbReference type="Proteomes" id="UP000006352">
    <property type="component" value="Unassembled WGS sequence"/>
</dbReference>
<proteinExistence type="predicted"/>
<dbReference type="AlphaFoldDB" id="J4GY22"/>
<accession>J4GY22</accession>
<name>J4GY22_9APHY</name>
<dbReference type="EMBL" id="HE797536">
    <property type="protein sequence ID" value="CCM06855.1"/>
    <property type="molecule type" value="Genomic_DNA"/>
</dbReference>
<dbReference type="GeneID" id="24101755"/>
<keyword evidence="2" id="KW-1185">Reference proteome</keyword>
<dbReference type="InParanoid" id="J4GY22"/>
<reference evidence="1 2" key="1">
    <citation type="journal article" date="2012" name="Appl. Environ. Microbiol.">
        <title>Short-read sequencing for genomic analysis of the brown rot fungus Fibroporia radiculosa.</title>
        <authorList>
            <person name="Tang J.D."/>
            <person name="Perkins A.D."/>
            <person name="Sonstegard T.S."/>
            <person name="Schroeder S.G."/>
            <person name="Burgess S.C."/>
            <person name="Diehl S.V."/>
        </authorList>
    </citation>
    <scope>NUCLEOTIDE SEQUENCE [LARGE SCALE GENOMIC DNA]</scope>
    <source>
        <strain evidence="1 2">TFFH 294</strain>
    </source>
</reference>
<sequence>MPQSMGHVAYPTHWFAKAGYSYIRDAMHTICGDGYQDLSMENRRQCLMTEGSKRCAFRQIQSMINTLSPVAVLPREVLEHVFLHYIADAVNVTILPILANSILAVEDVEMRARQARAAVTLSGVCRYWRDIALDYSIFWTNVVINAYPMWVELQVERTKQAPFTLTLTNYFEEDRFLYQRMIGGVLRKILSKEMSRIRGIYIGIRVYEDIHAVLNSPAPLLESMAFMSGHDRDLPLPDIFCPKYATHLNRLQLQRCTLAWTKITSNSLRHLEIRSPLGLSCIDLLSVLEGLPLLESLNLYHATQRDHEEDAPAQQVELLSLKCLLIKAGDALECTRFLRRIIVPRLSVLCMHASDGDLVTLASLLTTKLPADASLDIVQHSAYLYVAYGLDSPTFMKAAIGMNEDAAVCAWMKTMASLEGGFVGVKRRYDRIRWVALDAQQLLHPKVITQLRVYSYKDLDRLLSTLAHYPTCIPSLRILELNYSHCSFDSWMPLILNKVNIIESLKRCIAKRTKTLEELRLVGCSFLTMCDIDDMKRLVKSVRVVQ</sequence>
<gene>
    <name evidence="1" type="ORF">FIBRA_09161</name>
</gene>
<dbReference type="OrthoDB" id="3266451at2759"/>
<protein>
    <submittedName>
        <fullName evidence="1">Uncharacterized protein</fullName>
    </submittedName>
</protein>